<gene>
    <name evidence="1" type="ordered locus">Aboo_0035</name>
</gene>
<dbReference type="HOGENOM" id="CLU_2839162_0_0_2"/>
<name>B5IFC6_ACIB4</name>
<protein>
    <submittedName>
        <fullName evidence="1">Uncharacterized protein</fullName>
    </submittedName>
</protein>
<proteinExistence type="predicted"/>
<dbReference type="STRING" id="439481.Aboo_0035"/>
<sequence>MGNEIPKMPKNVEKWLKKHTVEDLEAALWELKGKKAEALAEILSILYEINDDLLGTEIPEIKALA</sequence>
<dbReference type="Proteomes" id="UP000001400">
    <property type="component" value="Chromosome"/>
</dbReference>
<dbReference type="GeneID" id="8826969"/>
<dbReference type="AlphaFoldDB" id="B5IFC6"/>
<keyword evidence="2" id="KW-1185">Reference proteome</keyword>
<evidence type="ECO:0000313" key="1">
    <source>
        <dbReference type="EMBL" id="ADD07847.1"/>
    </source>
</evidence>
<dbReference type="OrthoDB" id="373722at2157"/>
<accession>B5IFC6</accession>
<evidence type="ECO:0000313" key="2">
    <source>
        <dbReference type="Proteomes" id="UP000001400"/>
    </source>
</evidence>
<dbReference type="RefSeq" id="WP_008085534.1">
    <property type="nucleotide sequence ID" value="NC_013926.1"/>
</dbReference>
<dbReference type="eggNOG" id="arCOG13492">
    <property type="taxonomic scope" value="Archaea"/>
</dbReference>
<dbReference type="EMBL" id="CP001941">
    <property type="protein sequence ID" value="ADD07847.1"/>
    <property type="molecule type" value="Genomic_DNA"/>
</dbReference>
<reference evidence="1" key="1">
    <citation type="submission" date="2010-02" db="EMBL/GenBank/DDBJ databases">
        <title>Complete sequence of Aciduliprofundum boonei T469.</title>
        <authorList>
            <consortium name="US DOE Joint Genome Institute"/>
            <person name="Lucas S."/>
            <person name="Copeland A."/>
            <person name="Lapidus A."/>
            <person name="Cheng J.-F."/>
            <person name="Bruce D."/>
            <person name="Goodwin L."/>
            <person name="Pitluck S."/>
            <person name="Saunders E."/>
            <person name="Detter J.C."/>
            <person name="Han C."/>
            <person name="Tapia R."/>
            <person name="Land M."/>
            <person name="Hauser L."/>
            <person name="Kyrpides N."/>
            <person name="Mikhailova N."/>
            <person name="Flores G."/>
            <person name="Reysenbach A.-L."/>
            <person name="Woyke T."/>
        </authorList>
    </citation>
    <scope>NUCLEOTIDE SEQUENCE</scope>
    <source>
        <strain evidence="1">T469</strain>
    </source>
</reference>
<dbReference type="KEGG" id="abi:Aboo_0035"/>
<organism evidence="1 2">
    <name type="scientific">Aciduliprofundum boonei (strain DSM 19572 / T469)</name>
    <dbReference type="NCBI Taxonomy" id="439481"/>
    <lineage>
        <taxon>Archaea</taxon>
        <taxon>Methanobacteriati</taxon>
        <taxon>Thermoplasmatota</taxon>
        <taxon>DHVE2 group</taxon>
        <taxon>Candidatus Aciduliprofundum</taxon>
    </lineage>
</organism>